<keyword evidence="2" id="KW-0645">Protease</keyword>
<dbReference type="InterPro" id="IPR002933">
    <property type="entry name" value="Peptidase_M20"/>
</dbReference>
<reference evidence="2" key="1">
    <citation type="submission" date="2013-08" db="EMBL/GenBank/DDBJ databases">
        <authorList>
            <person name="Mendez C."/>
            <person name="Richter M."/>
            <person name="Ferrer M."/>
            <person name="Sanchez J."/>
        </authorList>
    </citation>
    <scope>NUCLEOTIDE SEQUENCE</scope>
</reference>
<dbReference type="GO" id="GO:0004180">
    <property type="term" value="F:carboxypeptidase activity"/>
    <property type="evidence" value="ECO:0007669"/>
    <property type="project" value="UniProtKB-KW"/>
</dbReference>
<reference evidence="2" key="2">
    <citation type="journal article" date="2014" name="ISME J.">
        <title>Microbial stratification in low pH oxic and suboxic macroscopic growths along an acid mine drainage.</title>
        <authorList>
            <person name="Mendez-Garcia C."/>
            <person name="Mesa V."/>
            <person name="Sprenger R.R."/>
            <person name="Richter M."/>
            <person name="Diez M.S."/>
            <person name="Solano J."/>
            <person name="Bargiela R."/>
            <person name="Golyshina O.V."/>
            <person name="Manteca A."/>
            <person name="Ramos J.L."/>
            <person name="Gallego J.R."/>
            <person name="Llorente I."/>
            <person name="Martins Dos Santos V.A."/>
            <person name="Jensen O.N."/>
            <person name="Pelaez A.I."/>
            <person name="Sanchez J."/>
            <person name="Ferrer M."/>
        </authorList>
    </citation>
    <scope>NUCLEOTIDE SEQUENCE</scope>
</reference>
<keyword evidence="2" id="KW-0121">Carboxypeptidase</keyword>
<dbReference type="Gene3D" id="3.40.630.10">
    <property type="entry name" value="Zn peptidases"/>
    <property type="match status" value="1"/>
</dbReference>
<feature type="non-terminal residue" evidence="2">
    <location>
        <position position="75"/>
    </location>
</feature>
<evidence type="ECO:0000313" key="2">
    <source>
        <dbReference type="EMBL" id="EQD77106.1"/>
    </source>
</evidence>
<proteinExistence type="predicted"/>
<dbReference type="EMBL" id="AUZY01000876">
    <property type="protein sequence ID" value="EQD77106.1"/>
    <property type="molecule type" value="Genomic_DNA"/>
</dbReference>
<organism evidence="2">
    <name type="scientific">mine drainage metagenome</name>
    <dbReference type="NCBI Taxonomy" id="410659"/>
    <lineage>
        <taxon>unclassified sequences</taxon>
        <taxon>metagenomes</taxon>
        <taxon>ecological metagenomes</taxon>
    </lineage>
</organism>
<dbReference type="Pfam" id="PF01546">
    <property type="entry name" value="Peptidase_M20"/>
    <property type="match status" value="1"/>
</dbReference>
<keyword evidence="2" id="KW-0378">Hydrolase</keyword>
<protein>
    <submittedName>
        <fullName evidence="2">M20 (Glutamate carboxypeptidase) family peptidase</fullName>
    </submittedName>
</protein>
<name>T1BW06_9ZZZZ</name>
<accession>T1BW06</accession>
<feature type="compositionally biased region" description="Basic and acidic residues" evidence="1">
    <location>
        <begin position="1"/>
        <end position="12"/>
    </location>
</feature>
<dbReference type="AlphaFoldDB" id="T1BW06"/>
<feature type="region of interest" description="Disordered" evidence="1">
    <location>
        <begin position="1"/>
        <end position="32"/>
    </location>
</feature>
<sequence>MVPVPEEQRERWFSPPHTLTARENGRWYGRGSNDDLGSGVVASLRALHHLSQRGSLPVGVRLLLSPDEETGGAGG</sequence>
<evidence type="ECO:0000256" key="1">
    <source>
        <dbReference type="SAM" id="MobiDB-lite"/>
    </source>
</evidence>
<gene>
    <name evidence="2" type="ORF">B1B_01250</name>
</gene>
<comment type="caution">
    <text evidence="2">The sequence shown here is derived from an EMBL/GenBank/DDBJ whole genome shotgun (WGS) entry which is preliminary data.</text>
</comment>
<dbReference type="SUPFAM" id="SSF53187">
    <property type="entry name" value="Zn-dependent exopeptidases"/>
    <property type="match status" value="1"/>
</dbReference>